<keyword evidence="2" id="KW-1185">Reference proteome</keyword>
<protein>
    <submittedName>
        <fullName evidence="1">Uncharacterized protein</fullName>
    </submittedName>
</protein>
<accession>A0AAE0RQA4</accession>
<dbReference type="Proteomes" id="UP001195483">
    <property type="component" value="Unassembled WGS sequence"/>
</dbReference>
<evidence type="ECO:0000313" key="1">
    <source>
        <dbReference type="EMBL" id="KAK3577345.1"/>
    </source>
</evidence>
<comment type="caution">
    <text evidence="1">The sequence shown here is derived from an EMBL/GenBank/DDBJ whole genome shotgun (WGS) entry which is preliminary data.</text>
</comment>
<reference evidence="1" key="3">
    <citation type="submission" date="2023-05" db="EMBL/GenBank/DDBJ databases">
        <authorList>
            <person name="Smith C.H."/>
        </authorList>
    </citation>
    <scope>NUCLEOTIDE SEQUENCE</scope>
    <source>
        <strain evidence="1">CHS0354</strain>
        <tissue evidence="1">Mantle</tissue>
    </source>
</reference>
<reference evidence="1" key="2">
    <citation type="journal article" date="2021" name="Genome Biol. Evol.">
        <title>Developing a high-quality reference genome for a parasitic bivalve with doubly uniparental inheritance (Bivalvia: Unionida).</title>
        <authorList>
            <person name="Smith C.H."/>
        </authorList>
    </citation>
    <scope>NUCLEOTIDE SEQUENCE</scope>
    <source>
        <strain evidence="1">CHS0354</strain>
        <tissue evidence="1">Mantle</tissue>
    </source>
</reference>
<reference evidence="1" key="1">
    <citation type="journal article" date="2021" name="Genome Biol. Evol.">
        <title>A High-Quality Reference Genome for a Parasitic Bivalve with Doubly Uniparental Inheritance (Bivalvia: Unionida).</title>
        <authorList>
            <person name="Smith C.H."/>
        </authorList>
    </citation>
    <scope>NUCLEOTIDE SEQUENCE</scope>
    <source>
        <strain evidence="1">CHS0354</strain>
    </source>
</reference>
<proteinExistence type="predicted"/>
<evidence type="ECO:0000313" key="2">
    <source>
        <dbReference type="Proteomes" id="UP001195483"/>
    </source>
</evidence>
<name>A0AAE0RQA4_9BIVA</name>
<dbReference type="EMBL" id="JAEAOA010000557">
    <property type="protein sequence ID" value="KAK3577345.1"/>
    <property type="molecule type" value="Genomic_DNA"/>
</dbReference>
<dbReference type="AlphaFoldDB" id="A0AAE0RQA4"/>
<gene>
    <name evidence="1" type="ORF">CHS0354_008442</name>
</gene>
<sequence length="104" mass="11892">MEPAPITVLSLATWNNQEFTKNKTDIFTTEITIAAQRIRHMKDPIAISIMGFFFADTNGVLTKNDHEDFGDLGKSTKSKLSTFCKKNKNLHRAHDSLLKDRMHR</sequence>
<organism evidence="1 2">
    <name type="scientific">Potamilus streckersoni</name>
    <dbReference type="NCBI Taxonomy" id="2493646"/>
    <lineage>
        <taxon>Eukaryota</taxon>
        <taxon>Metazoa</taxon>
        <taxon>Spiralia</taxon>
        <taxon>Lophotrochozoa</taxon>
        <taxon>Mollusca</taxon>
        <taxon>Bivalvia</taxon>
        <taxon>Autobranchia</taxon>
        <taxon>Heteroconchia</taxon>
        <taxon>Palaeoheterodonta</taxon>
        <taxon>Unionida</taxon>
        <taxon>Unionoidea</taxon>
        <taxon>Unionidae</taxon>
        <taxon>Ambleminae</taxon>
        <taxon>Lampsilini</taxon>
        <taxon>Potamilus</taxon>
    </lineage>
</organism>